<organism evidence="10 11">
    <name type="scientific">Patiria miniata</name>
    <name type="common">Bat star</name>
    <name type="synonym">Asterina miniata</name>
    <dbReference type="NCBI Taxonomy" id="46514"/>
    <lineage>
        <taxon>Eukaryota</taxon>
        <taxon>Metazoa</taxon>
        <taxon>Echinodermata</taxon>
        <taxon>Eleutherozoa</taxon>
        <taxon>Asterozoa</taxon>
        <taxon>Asteroidea</taxon>
        <taxon>Valvatacea</taxon>
        <taxon>Valvatida</taxon>
        <taxon>Asterinidae</taxon>
        <taxon>Patiria</taxon>
    </lineage>
</organism>
<evidence type="ECO:0000256" key="3">
    <source>
        <dbReference type="ARBA" id="ARBA00023163"/>
    </source>
</evidence>
<dbReference type="GO" id="GO:0005654">
    <property type="term" value="C:nucleoplasm"/>
    <property type="evidence" value="ECO:0007669"/>
    <property type="project" value="UniProtKB-ARBA"/>
</dbReference>
<keyword evidence="11" id="KW-1185">Reference proteome</keyword>
<evidence type="ECO:0000256" key="1">
    <source>
        <dbReference type="ARBA" id="ARBA00004123"/>
    </source>
</evidence>
<dbReference type="SMART" id="SM00657">
    <property type="entry name" value="RPOL4c"/>
    <property type="match status" value="1"/>
</dbReference>
<accession>A0A914BLR1</accession>
<evidence type="ECO:0000313" key="11">
    <source>
        <dbReference type="Proteomes" id="UP000887568"/>
    </source>
</evidence>
<protein>
    <recommendedName>
        <fullName evidence="6">DNA-directed RNA polymerase II subunit RPB4</fullName>
    </recommendedName>
    <alternativeName>
        <fullName evidence="7">DNA-directed RNA polymerase II subunit rpb4</fullName>
    </alternativeName>
</protein>
<feature type="domain" description="RNA polymerase Rpb4/RPC9 core" evidence="9">
    <location>
        <begin position="26"/>
        <end position="143"/>
    </location>
</feature>
<dbReference type="OMA" id="HRKTQNE"/>
<dbReference type="Gene3D" id="1.20.1250.40">
    <property type="match status" value="1"/>
</dbReference>
<evidence type="ECO:0000259" key="9">
    <source>
        <dbReference type="SMART" id="SM00657"/>
    </source>
</evidence>
<keyword evidence="3" id="KW-0804">Transcription</keyword>
<comment type="subcellular location">
    <subcellularLocation>
        <location evidence="1">Nucleus</location>
    </subcellularLocation>
</comment>
<dbReference type="InterPro" id="IPR045222">
    <property type="entry name" value="Rpb4-like"/>
</dbReference>
<name>A0A914BLR1_PATMI</name>
<dbReference type="Proteomes" id="UP000887568">
    <property type="component" value="Unplaced"/>
</dbReference>
<evidence type="ECO:0000256" key="4">
    <source>
        <dbReference type="ARBA" id="ARBA00023242"/>
    </source>
</evidence>
<feature type="region of interest" description="Disordered" evidence="8">
    <location>
        <begin position="1"/>
        <end position="21"/>
    </location>
</feature>
<dbReference type="Pfam" id="PF03874">
    <property type="entry name" value="RNA_pol_Rpb4"/>
    <property type="match status" value="1"/>
</dbReference>
<feature type="compositionally biased region" description="Polar residues" evidence="8">
    <location>
        <begin position="1"/>
        <end position="10"/>
    </location>
</feature>
<dbReference type="FunFam" id="1.20.1250.40:FF:000001">
    <property type="entry name" value="DNA-directed RNA polymerase II subunit RPB4"/>
    <property type="match status" value="1"/>
</dbReference>
<evidence type="ECO:0000256" key="5">
    <source>
        <dbReference type="ARBA" id="ARBA00025724"/>
    </source>
</evidence>
<dbReference type="InterPro" id="IPR010997">
    <property type="entry name" value="HRDC-like_sf"/>
</dbReference>
<dbReference type="InterPro" id="IPR006590">
    <property type="entry name" value="RNA_pol_Rpb4/RPC9_core"/>
</dbReference>
<evidence type="ECO:0000256" key="6">
    <source>
        <dbReference type="ARBA" id="ARBA00072215"/>
    </source>
</evidence>
<comment type="similarity">
    <text evidence="5">Belongs to the eukaryotic RPB4 RNA polymerase subunit family.</text>
</comment>
<dbReference type="GO" id="GO:0000428">
    <property type="term" value="C:DNA-directed RNA polymerase complex"/>
    <property type="evidence" value="ECO:0007669"/>
    <property type="project" value="UniProtKB-KW"/>
</dbReference>
<dbReference type="SUPFAM" id="SSF47819">
    <property type="entry name" value="HRDC-like"/>
    <property type="match status" value="1"/>
</dbReference>
<dbReference type="CTD" id="5433"/>
<evidence type="ECO:0000313" key="10">
    <source>
        <dbReference type="EnsemblMetazoa" id="XP_038076706.1"/>
    </source>
</evidence>
<dbReference type="AlphaFoldDB" id="A0A914BLR1"/>
<dbReference type="PANTHER" id="PTHR21297">
    <property type="entry name" value="DNA-DIRECTED RNA POLYMERASE II"/>
    <property type="match status" value="1"/>
</dbReference>
<dbReference type="OrthoDB" id="2186918at2759"/>
<evidence type="ECO:0000256" key="8">
    <source>
        <dbReference type="SAM" id="MobiDB-lite"/>
    </source>
</evidence>
<dbReference type="GO" id="GO:0000166">
    <property type="term" value="F:nucleotide binding"/>
    <property type="evidence" value="ECO:0007669"/>
    <property type="project" value="InterPro"/>
</dbReference>
<dbReference type="EnsemblMetazoa" id="XM_038220778.1">
    <property type="protein sequence ID" value="XP_038076706.1"/>
    <property type="gene ID" value="LOC119744706"/>
</dbReference>
<dbReference type="InterPro" id="IPR005574">
    <property type="entry name" value="Rpb4/RPC9"/>
</dbReference>
<dbReference type="GeneID" id="119744706"/>
<evidence type="ECO:0000256" key="7">
    <source>
        <dbReference type="ARBA" id="ARBA00073914"/>
    </source>
</evidence>
<dbReference type="GO" id="GO:0006352">
    <property type="term" value="P:DNA-templated transcription initiation"/>
    <property type="evidence" value="ECO:0007669"/>
    <property type="project" value="InterPro"/>
</dbReference>
<evidence type="ECO:0000256" key="2">
    <source>
        <dbReference type="ARBA" id="ARBA00022478"/>
    </source>
</evidence>
<keyword evidence="2" id="KW-0240">DNA-directed RNA polymerase</keyword>
<dbReference type="RefSeq" id="XP_038076706.1">
    <property type="nucleotide sequence ID" value="XM_038220778.1"/>
</dbReference>
<reference evidence="10" key="1">
    <citation type="submission" date="2022-11" db="UniProtKB">
        <authorList>
            <consortium name="EnsemblMetazoa"/>
        </authorList>
    </citation>
    <scope>IDENTIFICATION</scope>
</reference>
<sequence length="144" mass="16748">MATSGASALPNQDEVEEDASELKFSKEFEQAETLLNSEVRMLLEHRKQQNESQEEEQELSEVFMKTLNYTERFSRFKNRETIADVRGLLQQQKLHKFELASLANLCPENAEESKALVPSLEGRFEDDELQEVLDNIQTKRSFQY</sequence>
<dbReference type="InterPro" id="IPR038324">
    <property type="entry name" value="Rpb4/RPC9_sf"/>
</dbReference>
<keyword evidence="4" id="KW-0539">Nucleus</keyword>
<proteinExistence type="inferred from homology"/>